<name>A0A1I1BK34_9PSEU</name>
<dbReference type="Gene3D" id="1.10.260.130">
    <property type="match status" value="1"/>
</dbReference>
<evidence type="ECO:0000313" key="3">
    <source>
        <dbReference type="Proteomes" id="UP000243799"/>
    </source>
</evidence>
<feature type="chain" id="PRO_5038837342" evidence="1">
    <location>
        <begin position="20"/>
        <end position="411"/>
    </location>
</feature>
<dbReference type="InterPro" id="IPR029058">
    <property type="entry name" value="AB_hydrolase_fold"/>
</dbReference>
<dbReference type="STRING" id="490629.SAMN05216266_113221"/>
<dbReference type="PANTHER" id="PTHR34853">
    <property type="match status" value="1"/>
</dbReference>
<dbReference type="AlphaFoldDB" id="A0A1I1BK34"/>
<dbReference type="PANTHER" id="PTHR34853:SF1">
    <property type="entry name" value="LIPASE 5"/>
    <property type="match status" value="1"/>
</dbReference>
<dbReference type="Proteomes" id="UP000243799">
    <property type="component" value="Unassembled WGS sequence"/>
</dbReference>
<dbReference type="EMBL" id="FOKG01000013">
    <property type="protein sequence ID" value="SFB48813.1"/>
    <property type="molecule type" value="Genomic_DNA"/>
</dbReference>
<gene>
    <name evidence="2" type="ORF">SAMN05216266_113221</name>
</gene>
<reference evidence="3" key="1">
    <citation type="submission" date="2016-10" db="EMBL/GenBank/DDBJ databases">
        <authorList>
            <person name="Varghese N."/>
            <person name="Submissions S."/>
        </authorList>
    </citation>
    <scope>NUCLEOTIDE SEQUENCE [LARGE SCALE GENOMIC DNA]</scope>
    <source>
        <strain evidence="3">CGMCC 4.3568</strain>
    </source>
</reference>
<accession>A0A1I1BK34</accession>
<dbReference type="GO" id="GO:0004806">
    <property type="term" value="F:triacylglycerol lipase activity"/>
    <property type="evidence" value="ECO:0007669"/>
    <property type="project" value="InterPro"/>
</dbReference>
<evidence type="ECO:0000313" key="2">
    <source>
        <dbReference type="EMBL" id="SFB48813.1"/>
    </source>
</evidence>
<dbReference type="PIRSF" id="PIRSF029171">
    <property type="entry name" value="Esterase_LipA"/>
    <property type="match status" value="1"/>
</dbReference>
<sequence length="411" mass="42679">MVRRLLAPLLLAVTLLVTAAPGAVQAAATPPAPAEDPFYLPPDPLPAVAPGDILRQRPVDVFAEPLRVLPAPVRAWQLLYRSTSATGTPNAVSGTLLVPPTPWQEGPRPLVTYAVGTHGLGDSCAPSYKLRTGTENEIALIAQALLKGWAVVLTDYEGLGTPGTHTYATGQSEGRAMLDAARAAAKVPGSGLSSSGPVGIFGYSQGGQAAAFAAELQPSYAPDVRVVGAAPGGVPADLAEVARFNDGGAAFGLVIGAATGLSSAYPDVPFAEILNDRGRALVQRVRQACVVELGAAAPFARLQDFVTIPDPLSHPSWQARLEENKAGQDRPGAPMFLYHAAYDELIPYRTGKALLSRYCDLGATVQWQRIPLAEHIIGVSVGGPIAMDWLGSRFAGKPARNTCAGGGFTAG</sequence>
<keyword evidence="1" id="KW-0732">Signal</keyword>
<keyword evidence="3" id="KW-1185">Reference proteome</keyword>
<protein>
    <submittedName>
        <fullName evidence="2">Secretory lipase</fullName>
    </submittedName>
</protein>
<dbReference type="GO" id="GO:0016042">
    <property type="term" value="P:lipid catabolic process"/>
    <property type="evidence" value="ECO:0007669"/>
    <property type="project" value="InterPro"/>
</dbReference>
<proteinExistence type="predicted"/>
<organism evidence="2 3">
    <name type="scientific">Amycolatopsis marina</name>
    <dbReference type="NCBI Taxonomy" id="490629"/>
    <lineage>
        <taxon>Bacteria</taxon>
        <taxon>Bacillati</taxon>
        <taxon>Actinomycetota</taxon>
        <taxon>Actinomycetes</taxon>
        <taxon>Pseudonocardiales</taxon>
        <taxon>Pseudonocardiaceae</taxon>
        <taxon>Amycolatopsis</taxon>
    </lineage>
</organism>
<evidence type="ECO:0000256" key="1">
    <source>
        <dbReference type="SAM" id="SignalP"/>
    </source>
</evidence>
<dbReference type="Pfam" id="PF03583">
    <property type="entry name" value="LIP"/>
    <property type="match status" value="1"/>
</dbReference>
<feature type="signal peptide" evidence="1">
    <location>
        <begin position="1"/>
        <end position="19"/>
    </location>
</feature>
<dbReference type="SUPFAM" id="SSF53474">
    <property type="entry name" value="alpha/beta-Hydrolases"/>
    <property type="match status" value="1"/>
</dbReference>
<dbReference type="Gene3D" id="3.40.50.1820">
    <property type="entry name" value="alpha/beta hydrolase"/>
    <property type="match status" value="1"/>
</dbReference>
<dbReference type="InterPro" id="IPR005152">
    <property type="entry name" value="Lipase_secreted"/>
</dbReference>